<dbReference type="CDD" id="cd09917">
    <property type="entry name" value="F-box_SF"/>
    <property type="match status" value="1"/>
</dbReference>
<dbReference type="HOGENOM" id="CLU_024395_0_1_1"/>
<dbReference type="InterPro" id="IPR036047">
    <property type="entry name" value="F-box-like_dom_sf"/>
</dbReference>
<organism evidence="2 3">
    <name type="scientific">Cladophialophora yegresii CBS 114405</name>
    <dbReference type="NCBI Taxonomy" id="1182544"/>
    <lineage>
        <taxon>Eukaryota</taxon>
        <taxon>Fungi</taxon>
        <taxon>Dikarya</taxon>
        <taxon>Ascomycota</taxon>
        <taxon>Pezizomycotina</taxon>
        <taxon>Eurotiomycetes</taxon>
        <taxon>Chaetothyriomycetidae</taxon>
        <taxon>Chaetothyriales</taxon>
        <taxon>Herpotrichiellaceae</taxon>
        <taxon>Cladophialophora</taxon>
    </lineage>
</organism>
<dbReference type="PANTHER" id="PTHR31639:SF56">
    <property type="entry name" value="OS08G0461800 PROTEIN"/>
    <property type="match status" value="1"/>
</dbReference>
<dbReference type="VEuPathDB" id="FungiDB:A1O7_09658"/>
<dbReference type="Gene3D" id="1.25.40.10">
    <property type="entry name" value="Tetratricopeptide repeat domain"/>
    <property type="match status" value="1"/>
</dbReference>
<dbReference type="EMBL" id="AMGW01000007">
    <property type="protein sequence ID" value="EXJ54320.1"/>
    <property type="molecule type" value="Genomic_DNA"/>
</dbReference>
<dbReference type="OrthoDB" id="629492at2759"/>
<evidence type="ECO:0000313" key="3">
    <source>
        <dbReference type="Proteomes" id="UP000019473"/>
    </source>
</evidence>
<dbReference type="Gene3D" id="1.20.1280.50">
    <property type="match status" value="1"/>
</dbReference>
<dbReference type="PROSITE" id="PS50181">
    <property type="entry name" value="FBOX"/>
    <property type="match status" value="1"/>
</dbReference>
<dbReference type="eggNOG" id="ENOG502SA77">
    <property type="taxonomic scope" value="Eukaryota"/>
</dbReference>
<sequence>MAIAVALPKHISDLLVECRKAIKEKKYAEAIKSINTALKSPATKTNTEPRHLISVYDYRHAAYVRQGDRDLALQDAKSMIRLDRTDVRGYLRCSAVARFKGNMTAALQYLEHGLKNCAEPGDLDTLRSETRVVRDQLSAELVLSRPRDPVTTLPFEVVEMIMSYLDYRQHVRMLRVSKSWKRMLSVLPPLIDTVSFEGAKSNITAKMLLVALRRLVTPKTFKISGLTSGASDILQHRLWRDKLIESLHVLQISDQNNPFRIFSFGSVRMRRIAIDSPTRCSVEIVDQILRRCTALEYARFTICVDASQLQCKLSSSTLLELDLNCRTKRAGLLGLTIDLPQVRTLYLRGFDDAPWGGDLDLRHCQYLTALSLYHCAVRDLFLPSTITHLRMESCELQTSRNLWPFAGPQPELPALDNLETLDMLDSAPRTNIEMPFLPLISQASAKTKPGKLTSLGLTYKDDSAHYLEALMLSEWFAGLKALHIDSQNIVDRHSQLFVTACPELERIHIRGAQITGVFIVDLVAVPKSKLRAVTVEDCPKVSRDIIQFGEQRGVHVKFIASAENSSRSSGRRVREVQ</sequence>
<dbReference type="SUPFAM" id="SSF52047">
    <property type="entry name" value="RNI-like"/>
    <property type="match status" value="1"/>
</dbReference>
<dbReference type="Pfam" id="PF00646">
    <property type="entry name" value="F-box"/>
    <property type="match status" value="1"/>
</dbReference>
<feature type="domain" description="F-box" evidence="1">
    <location>
        <begin position="147"/>
        <end position="194"/>
    </location>
</feature>
<name>W9VMS6_9EURO</name>
<dbReference type="GeneID" id="19184220"/>
<dbReference type="SUPFAM" id="SSF48452">
    <property type="entry name" value="TPR-like"/>
    <property type="match status" value="1"/>
</dbReference>
<evidence type="ECO:0000259" key="1">
    <source>
        <dbReference type="PROSITE" id="PS50181"/>
    </source>
</evidence>
<dbReference type="STRING" id="1182544.W9VMS6"/>
<dbReference type="InterPro" id="IPR011990">
    <property type="entry name" value="TPR-like_helical_dom_sf"/>
</dbReference>
<dbReference type="RefSeq" id="XP_007761835.1">
    <property type="nucleotide sequence ID" value="XM_007763645.1"/>
</dbReference>
<comment type="caution">
    <text evidence="2">The sequence shown here is derived from an EMBL/GenBank/DDBJ whole genome shotgun (WGS) entry which is preliminary data.</text>
</comment>
<dbReference type="InterPro" id="IPR032675">
    <property type="entry name" value="LRR_dom_sf"/>
</dbReference>
<dbReference type="AlphaFoldDB" id="W9VMS6"/>
<protein>
    <recommendedName>
        <fullName evidence="1">F-box domain-containing protein</fullName>
    </recommendedName>
</protein>
<dbReference type="Gene3D" id="3.80.10.10">
    <property type="entry name" value="Ribonuclease Inhibitor"/>
    <property type="match status" value="1"/>
</dbReference>
<gene>
    <name evidence="2" type="ORF">A1O7_09658</name>
</gene>
<dbReference type="SUPFAM" id="SSF81383">
    <property type="entry name" value="F-box domain"/>
    <property type="match status" value="1"/>
</dbReference>
<dbReference type="PANTHER" id="PTHR31639">
    <property type="entry name" value="F-BOX PROTEIN-LIKE"/>
    <property type="match status" value="1"/>
</dbReference>
<evidence type="ECO:0000313" key="2">
    <source>
        <dbReference type="EMBL" id="EXJ54320.1"/>
    </source>
</evidence>
<dbReference type="SMART" id="SM00256">
    <property type="entry name" value="FBOX"/>
    <property type="match status" value="1"/>
</dbReference>
<dbReference type="InterPro" id="IPR001810">
    <property type="entry name" value="F-box_dom"/>
</dbReference>
<keyword evidence="3" id="KW-1185">Reference proteome</keyword>
<reference evidence="2 3" key="1">
    <citation type="submission" date="2013-03" db="EMBL/GenBank/DDBJ databases">
        <title>The Genome Sequence of Cladophialophora yegresii CBS 114405.</title>
        <authorList>
            <consortium name="The Broad Institute Genomics Platform"/>
            <person name="Cuomo C."/>
            <person name="de Hoog S."/>
            <person name="Gorbushina A."/>
            <person name="Walker B."/>
            <person name="Young S.K."/>
            <person name="Zeng Q."/>
            <person name="Gargeya S."/>
            <person name="Fitzgerald M."/>
            <person name="Haas B."/>
            <person name="Abouelleil A."/>
            <person name="Allen A.W."/>
            <person name="Alvarado L."/>
            <person name="Arachchi H.M."/>
            <person name="Berlin A.M."/>
            <person name="Chapman S.B."/>
            <person name="Gainer-Dewar J."/>
            <person name="Goldberg J."/>
            <person name="Griggs A."/>
            <person name="Gujja S."/>
            <person name="Hansen M."/>
            <person name="Howarth C."/>
            <person name="Imamovic A."/>
            <person name="Ireland A."/>
            <person name="Larimer J."/>
            <person name="McCowan C."/>
            <person name="Murphy C."/>
            <person name="Pearson M."/>
            <person name="Poon T.W."/>
            <person name="Priest M."/>
            <person name="Roberts A."/>
            <person name="Saif S."/>
            <person name="Shea T."/>
            <person name="Sisk P."/>
            <person name="Sykes S."/>
            <person name="Wortman J."/>
            <person name="Nusbaum C."/>
            <person name="Birren B."/>
        </authorList>
    </citation>
    <scope>NUCLEOTIDE SEQUENCE [LARGE SCALE GENOMIC DNA]</scope>
    <source>
        <strain evidence="2 3">CBS 114405</strain>
    </source>
</reference>
<accession>W9VMS6</accession>
<dbReference type="Proteomes" id="UP000019473">
    <property type="component" value="Unassembled WGS sequence"/>
</dbReference>
<proteinExistence type="predicted"/>